<dbReference type="AlphaFoldDB" id="A0AAE0NS46"/>
<feature type="transmembrane region" description="Helical" evidence="1">
    <location>
        <begin position="331"/>
        <end position="353"/>
    </location>
</feature>
<dbReference type="EMBL" id="JAULSW010000003">
    <property type="protein sequence ID" value="KAK3386671.1"/>
    <property type="molecule type" value="Genomic_DNA"/>
</dbReference>
<feature type="transmembrane region" description="Helical" evidence="1">
    <location>
        <begin position="271"/>
        <end position="291"/>
    </location>
</feature>
<reference evidence="2" key="2">
    <citation type="submission" date="2023-06" db="EMBL/GenBank/DDBJ databases">
        <authorList>
            <consortium name="Lawrence Berkeley National Laboratory"/>
            <person name="Haridas S."/>
            <person name="Hensen N."/>
            <person name="Bonometti L."/>
            <person name="Westerberg I."/>
            <person name="Brannstrom I.O."/>
            <person name="Guillou S."/>
            <person name="Cros-Aarteil S."/>
            <person name="Calhoun S."/>
            <person name="Kuo A."/>
            <person name="Mondo S."/>
            <person name="Pangilinan J."/>
            <person name="Riley R."/>
            <person name="LaButti K."/>
            <person name="Andreopoulos B."/>
            <person name="Lipzen A."/>
            <person name="Chen C."/>
            <person name="Yanf M."/>
            <person name="Daum C."/>
            <person name="Ng V."/>
            <person name="Clum A."/>
            <person name="Steindorff A."/>
            <person name="Ohm R."/>
            <person name="Martin F."/>
            <person name="Silar P."/>
            <person name="Natvig D."/>
            <person name="Lalanne C."/>
            <person name="Gautier V."/>
            <person name="Ament-velasquez S.L."/>
            <person name="Kruys A."/>
            <person name="Hutchinson M.I."/>
            <person name="Powell A.J."/>
            <person name="Barry K."/>
            <person name="Miller A.N."/>
            <person name="Grigoriev I.V."/>
            <person name="Debuchy R."/>
            <person name="Gladieux P."/>
            <person name="Thoren M.H."/>
            <person name="Johannesson H."/>
        </authorList>
    </citation>
    <scope>NUCLEOTIDE SEQUENCE</scope>
    <source>
        <strain evidence="2">CBS 232.78</strain>
    </source>
</reference>
<proteinExistence type="predicted"/>
<keyword evidence="3" id="KW-1185">Reference proteome</keyword>
<keyword evidence="1" id="KW-1133">Transmembrane helix</keyword>
<feature type="transmembrane region" description="Helical" evidence="1">
    <location>
        <begin position="298"/>
        <end position="319"/>
    </location>
</feature>
<accession>A0AAE0NS46</accession>
<dbReference type="Proteomes" id="UP001285441">
    <property type="component" value="Unassembled WGS sequence"/>
</dbReference>
<protein>
    <submittedName>
        <fullName evidence="2">Uncharacterized protein</fullName>
    </submittedName>
</protein>
<keyword evidence="1" id="KW-0472">Membrane</keyword>
<reference evidence="2" key="1">
    <citation type="journal article" date="2023" name="Mol. Phylogenet. Evol.">
        <title>Genome-scale phylogeny and comparative genomics of the fungal order Sordariales.</title>
        <authorList>
            <person name="Hensen N."/>
            <person name="Bonometti L."/>
            <person name="Westerberg I."/>
            <person name="Brannstrom I.O."/>
            <person name="Guillou S."/>
            <person name="Cros-Aarteil S."/>
            <person name="Calhoun S."/>
            <person name="Haridas S."/>
            <person name="Kuo A."/>
            <person name="Mondo S."/>
            <person name="Pangilinan J."/>
            <person name="Riley R."/>
            <person name="LaButti K."/>
            <person name="Andreopoulos B."/>
            <person name="Lipzen A."/>
            <person name="Chen C."/>
            <person name="Yan M."/>
            <person name="Daum C."/>
            <person name="Ng V."/>
            <person name="Clum A."/>
            <person name="Steindorff A."/>
            <person name="Ohm R.A."/>
            <person name="Martin F."/>
            <person name="Silar P."/>
            <person name="Natvig D.O."/>
            <person name="Lalanne C."/>
            <person name="Gautier V."/>
            <person name="Ament-Velasquez S.L."/>
            <person name="Kruys A."/>
            <person name="Hutchinson M.I."/>
            <person name="Powell A.J."/>
            <person name="Barry K."/>
            <person name="Miller A.N."/>
            <person name="Grigoriev I.V."/>
            <person name="Debuchy R."/>
            <person name="Gladieux P."/>
            <person name="Hiltunen Thoren M."/>
            <person name="Johannesson H."/>
        </authorList>
    </citation>
    <scope>NUCLEOTIDE SEQUENCE</scope>
    <source>
        <strain evidence="2">CBS 232.78</strain>
    </source>
</reference>
<gene>
    <name evidence="2" type="ORF">B0H63DRAFT_558320</name>
</gene>
<keyword evidence="1" id="KW-0812">Transmembrane</keyword>
<feature type="transmembrane region" description="Helical" evidence="1">
    <location>
        <begin position="221"/>
        <end position="239"/>
    </location>
</feature>
<comment type="caution">
    <text evidence="2">The sequence shown here is derived from an EMBL/GenBank/DDBJ whole genome shotgun (WGS) entry which is preliminary data.</text>
</comment>
<organism evidence="2 3">
    <name type="scientific">Podospora didyma</name>
    <dbReference type="NCBI Taxonomy" id="330526"/>
    <lineage>
        <taxon>Eukaryota</taxon>
        <taxon>Fungi</taxon>
        <taxon>Dikarya</taxon>
        <taxon>Ascomycota</taxon>
        <taxon>Pezizomycotina</taxon>
        <taxon>Sordariomycetes</taxon>
        <taxon>Sordariomycetidae</taxon>
        <taxon>Sordariales</taxon>
        <taxon>Podosporaceae</taxon>
        <taxon>Podospora</taxon>
    </lineage>
</organism>
<feature type="transmembrane region" description="Helical" evidence="1">
    <location>
        <begin position="94"/>
        <end position="115"/>
    </location>
</feature>
<name>A0AAE0NS46_9PEZI</name>
<evidence type="ECO:0000313" key="3">
    <source>
        <dbReference type="Proteomes" id="UP001285441"/>
    </source>
</evidence>
<feature type="transmembrane region" description="Helical" evidence="1">
    <location>
        <begin position="163"/>
        <end position="181"/>
    </location>
</feature>
<evidence type="ECO:0000313" key="2">
    <source>
        <dbReference type="EMBL" id="KAK3386671.1"/>
    </source>
</evidence>
<evidence type="ECO:0000256" key="1">
    <source>
        <dbReference type="SAM" id="Phobius"/>
    </source>
</evidence>
<sequence>MTPPRHPHRIIPLLRLDIHILFSPSCSLHITRTHRFLCCQPQLYRVAKRPCFSNNMDGPNEDNLKQSMPVGRFIPYLPNLSSGIKSAAASPGTAFAIAMVGICLAHGFALSSLFAQKPFGSKPFSNWFLSPSKQSSSSQKDPAPPPPQKSFIKVALTDIAKTFTMQILCSLPVLVTLLFVYVDSSPTAPARKGHHRVGLFNVCAALFFLKKGCSTSGSATFFATLALSMAAASAALAGVNDMGLPIADEGVSVTLSIRNASGHSYLQTMSVASITQTILFYMAWVQALFTLCAMSRKLAGLWAFYELELANICAALLFVRKGCRTSGSGTFLASVALAMALAQGLLLLLTGIYRFGKPVDEGLSVTLSVQDGSGQTYVQAIPIKFILRGVAYQLCLYQAAFTASAMSRKLAGLAALGYVVVKCLESIYVDLSKPREGKDVDNRMM</sequence>